<protein>
    <recommendedName>
        <fullName evidence="20">Peptidase C80 domain-containing protein</fullName>
    </recommendedName>
</protein>
<evidence type="ECO:0000256" key="2">
    <source>
        <dbReference type="ARBA" id="ARBA00004340"/>
    </source>
</evidence>
<evidence type="ECO:0000256" key="11">
    <source>
        <dbReference type="ARBA" id="ARBA00022801"/>
    </source>
</evidence>
<dbReference type="CDD" id="cd20500">
    <property type="entry name" value="Peptidase_C80"/>
    <property type="match status" value="1"/>
</dbReference>
<dbReference type="InterPro" id="IPR011049">
    <property type="entry name" value="Serralysin-like_metalloprot_C"/>
</dbReference>
<evidence type="ECO:0000256" key="19">
    <source>
        <dbReference type="SAM" id="SignalP"/>
    </source>
</evidence>
<dbReference type="PROSITE" id="PS00330">
    <property type="entry name" value="HEMOLYSIN_CALCIUM"/>
    <property type="match status" value="1"/>
</dbReference>
<comment type="cofactor">
    <cofactor evidence="1">
        <name>Mg(2+)</name>
        <dbReference type="ChEBI" id="CHEBI:18420"/>
    </cofactor>
</comment>
<dbReference type="GO" id="GO:0043657">
    <property type="term" value="C:host cell"/>
    <property type="evidence" value="ECO:0007669"/>
    <property type="project" value="UniProtKB-SubCell"/>
</dbReference>
<evidence type="ECO:0000313" key="21">
    <source>
        <dbReference type="EMBL" id="CDQ72623.1"/>
    </source>
</evidence>
<organism evidence="21 22">
    <name type="scientific">Oncorhynchus mykiss</name>
    <name type="common">Rainbow trout</name>
    <name type="synonym">Salmo gairdneri</name>
    <dbReference type="NCBI Taxonomy" id="8022"/>
    <lineage>
        <taxon>Eukaryota</taxon>
        <taxon>Metazoa</taxon>
        <taxon>Chordata</taxon>
        <taxon>Craniata</taxon>
        <taxon>Vertebrata</taxon>
        <taxon>Euteleostomi</taxon>
        <taxon>Actinopterygii</taxon>
        <taxon>Neopterygii</taxon>
        <taxon>Teleostei</taxon>
        <taxon>Protacanthopterygii</taxon>
        <taxon>Salmoniformes</taxon>
        <taxon>Salmonidae</taxon>
        <taxon>Salmoninae</taxon>
        <taxon>Oncorhynchus</taxon>
    </lineage>
</organism>
<evidence type="ECO:0000256" key="12">
    <source>
        <dbReference type="ARBA" id="ARBA00022807"/>
    </source>
</evidence>
<dbReference type="Gene3D" id="2.150.10.10">
    <property type="entry name" value="Serralysin-like metalloprotease, C-terminal"/>
    <property type="match status" value="4"/>
</dbReference>
<evidence type="ECO:0000256" key="16">
    <source>
        <dbReference type="ARBA" id="ARBA00023026"/>
    </source>
</evidence>
<dbReference type="PANTHER" id="PTHR38340:SF1">
    <property type="entry name" value="S-LAYER PROTEIN"/>
    <property type="match status" value="1"/>
</dbReference>
<keyword evidence="14" id="KW-0460">Magnesium</keyword>
<sequence>MAGQGFQGALRVMLLVCLLGLTKEFELEDKDWDELRSDVAALHRLKGLPDQMTRRTTGADTREITMHGTRTKRFSNYRAYVEKKPMALFDGLRGCDNFTTCVIQMDQDLERFLEEIDGQKIQDLLLSASEMSYTYSNKLLLIMDKEEWTRQRVEEEYSIDPHYSVMVSDACVYNDSCLPTINSGTVVKIFGTASEDGHTLSGYSGSSLANLMLKRSLRAASVFSLDINTTSSFHNDFMRVFKYHDNNAVLETTSPGDLLIFQIMDHTDTAAEYHAPKRPIDHTTQYDKQHILILEDNPVVREAAKFLYEKHPTVTSVYILENQQPKLIKGDPVPLSEESRLVLVGHGSRDSEGEMRFGGYKAEDVADIIGRTARTSDHIKTTSVVACEVGSDEAFKNTLLKELHTRSIETELHLRSSLLQVSHSGEKITVEITPTGLETRHKDDSKKVVAMLDRDGNVVTREQFSNRGEGIFSNERNFLGETSVQERFKKYRDTWPDNPKRFVESYARRKYTDELEALTWAIFQPMKSDENSKKLQTNLDNEEFLICNIERQMINGRNTIEKTWIEDNNVIKGILDNCYEMKSGEDILSVIHHNAKLGEDKTTYLMLHDWIYEINPQTLYVFPVGKKLDNNEKGNQNRIDEIKRCIGKEHYPAIRENIGKAGKESYPNFVKETLQGEYINKGSQGMMKEAWYRTYFLASIISESSRNFRTFPLVLMALDMAHSTDNNVKEKGLSFLMENHPMTAGGTWVDPSRRGFFGSSSDRDSSKLENKSEKTRKIPKELIKNLLDLTEKENNVFEEWCKLKKMDNNKVADEIYKLANEYALVNEISKSSFIEDYNYFLKEIGKQSTQNEVTGLLGGSHDGSVTLKDLHSASEVEHSLKLSSYYARSSAMFAEQIHNQLRREFGDRLDSEELHVKEGSIRLEDGQFRCQLTSKKNLRETIEFKVELHPEGQLYTEKMWKNMETVHGLEIPDGTHSHQVLKHLEHTGMAIGAVGLMLGMQGAVHAFEEGDIEHGTIATLQTVHGVTGMTLAAVGKQVPQVLERKAMRAMVTLIKSPVVKRALVVMPIIGIGFGIYNIVEDFKRKDALGYIDATFDAAIVALDFLEIVQPELAPFIVPINLALNTIRMIFDDVYLDIQTELIHLPPNAGVLAKIRAFFVGFGKGLLHFILDVASFFYTIPYREIEEGRRLVQQISDHQKYYYFAEVQDGRKAIDFTAGEDSWNGGSITFCLSDQGPSDFCMDYFVSSDENLGKRCWTIDTQGTKDIVLGIGESHRLTYKNIDIKILLFIKVGSMSVVSGYEALSDTRFGTYWGNNEANNFFAVQKADDDHGIEVMLSYYYKLYGKNGNDVFYLGPQKSYVEGCGGKDTFIIPVYGGNTIINNYDPFKSTDVLLLGVNYSQISVSKSGNDMVLRYLGNHNIRIMNWFLGDEYRHMNMMSEDGVLFDISTTVISSVQLIARGINRMSKTQGQTVNASEPLLLSVTNIMGSPYNDILIGNRQKNLIDGGGGQDHLRGGEGEDIYMVYEKKLSKIFIENHSYDNETDLLVIEANLHEFKVKVDGNHLKLMPFADQSSDVTLMNWFRSDADRHLLVITKDLVTFSISENKAACEQIDSFKSKCLISQNLDYRKSTAALHVDLQEDEAFQSVTEVRGSAFNDIIKGNVQRNTIVPGRGTDFLQGRGGEDWYVVTPGQGLKTIENHSPDLATDVLFLREKYDFINCKCNGPDIYLSINGSQEVLLKGWFHSRNSQHLHIQSADGITFQLEFNASSCDGSLKLPQSVDFRNRVTGEIMKMNNSDFASVVEMYGSSGFDRMEGNDKNNMLDPFTGGGSMVGGDGEDTYVVNTGYGTNIMIENFAEDERMDTVLFEMDFLGGGQLTVQSDKHDVLVSTGTQGHKIQVRVLNYNSGQQHQHLSFQSSDGVHFWVRSPVGNKTRSFQKPWIEAYKVTMKGKLGDCQIDLSSQSNLSLVHTVQGCPHDSNYITGNEQENVLFGGIKDDALDGGAGHDTLLGGQGNDILIGNIGDDTLYGEEGSDTMMGGSGSDTFVPGPGADLVDGGPGRDTVLYQGDHERGEGVYVNLLSGECRQADAEGDVLKDVENVIGTIYSDILVSGYEPALLKGSDGNDILVSLVGGDYLIGGEGSDIYMMVSHHGSTTVPQIMPRTLCTCALCLRSLLTVHIYLTECF</sequence>
<dbReference type="GO" id="GO:0016740">
    <property type="term" value="F:transferase activity"/>
    <property type="evidence" value="ECO:0007669"/>
    <property type="project" value="UniProtKB-KW"/>
</dbReference>
<name>A0A060WZ27_ONCMY</name>
<dbReference type="GO" id="GO:0008289">
    <property type="term" value="F:lipid binding"/>
    <property type="evidence" value="ECO:0007669"/>
    <property type="project" value="UniProtKB-KW"/>
</dbReference>
<feature type="chain" id="PRO_5001590413" description="Peptidase C80 domain-containing protein" evidence="19">
    <location>
        <begin position="25"/>
        <end position="2182"/>
    </location>
</feature>
<dbReference type="PRINTS" id="PR00313">
    <property type="entry name" value="CABNDNGRPT"/>
</dbReference>
<evidence type="ECO:0000256" key="18">
    <source>
        <dbReference type="ARBA" id="ARBA00023136"/>
    </source>
</evidence>
<dbReference type="GO" id="GO:0005509">
    <property type="term" value="F:calcium ion binding"/>
    <property type="evidence" value="ECO:0007669"/>
    <property type="project" value="InterPro"/>
</dbReference>
<evidence type="ECO:0000256" key="5">
    <source>
        <dbReference type="ARBA" id="ARBA00022525"/>
    </source>
</evidence>
<evidence type="ECO:0000256" key="3">
    <source>
        <dbReference type="ARBA" id="ARBA00004551"/>
    </source>
</evidence>
<evidence type="ECO:0000256" key="17">
    <source>
        <dbReference type="ARBA" id="ARBA00023121"/>
    </source>
</evidence>
<evidence type="ECO:0000259" key="20">
    <source>
        <dbReference type="PROSITE" id="PS51771"/>
    </source>
</evidence>
<dbReference type="InterPro" id="IPR038383">
    <property type="entry name" value="CPD_dom_sf"/>
</dbReference>
<keyword evidence="7" id="KW-0645">Protease</keyword>
<dbReference type="PaxDb" id="8022-A0A060WZ27"/>
<evidence type="ECO:0000256" key="4">
    <source>
        <dbReference type="ARBA" id="ARBA00004613"/>
    </source>
</evidence>
<dbReference type="GO" id="GO:0005576">
    <property type="term" value="C:extracellular region"/>
    <property type="evidence" value="ECO:0007669"/>
    <property type="project" value="UniProtKB-SubCell"/>
</dbReference>
<proteinExistence type="predicted"/>
<evidence type="ECO:0000256" key="6">
    <source>
        <dbReference type="ARBA" id="ARBA00022656"/>
    </source>
</evidence>
<dbReference type="SUPFAM" id="SSF51120">
    <property type="entry name" value="beta-Roll"/>
    <property type="match status" value="5"/>
</dbReference>
<dbReference type="GO" id="GO:0090729">
    <property type="term" value="F:toxin activity"/>
    <property type="evidence" value="ECO:0007669"/>
    <property type="project" value="UniProtKB-KW"/>
</dbReference>
<keyword evidence="9" id="KW-0479">Metal-binding</keyword>
<dbReference type="InterPro" id="IPR001343">
    <property type="entry name" value="Hemolysn_Ca-bd"/>
</dbReference>
<evidence type="ECO:0000256" key="9">
    <source>
        <dbReference type="ARBA" id="ARBA00022723"/>
    </source>
</evidence>
<evidence type="ECO:0000256" key="7">
    <source>
        <dbReference type="ARBA" id="ARBA00022670"/>
    </source>
</evidence>
<accession>A0A060WZ27</accession>
<feature type="signal peptide" evidence="19">
    <location>
        <begin position="1"/>
        <end position="24"/>
    </location>
</feature>
<keyword evidence="10" id="KW-0677">Repeat</keyword>
<keyword evidence="8" id="KW-0808">Transferase</keyword>
<gene>
    <name evidence="21" type="ORF">GSONMT00024593001</name>
</gene>
<reference evidence="21" key="1">
    <citation type="journal article" date="2014" name="Nat. Commun.">
        <title>The rainbow trout genome provides novel insights into evolution after whole-genome duplication in vertebrates.</title>
        <authorList>
            <person name="Berthelot C."/>
            <person name="Brunet F."/>
            <person name="Chalopin D."/>
            <person name="Juanchich A."/>
            <person name="Bernard M."/>
            <person name="Noel B."/>
            <person name="Bento P."/>
            <person name="Da Silva C."/>
            <person name="Labadie K."/>
            <person name="Alberti A."/>
            <person name="Aury J.M."/>
            <person name="Louis A."/>
            <person name="Dehais P."/>
            <person name="Bardou P."/>
            <person name="Montfort J."/>
            <person name="Klopp C."/>
            <person name="Cabau C."/>
            <person name="Gaspin C."/>
            <person name="Thorgaard G.H."/>
            <person name="Boussaha M."/>
            <person name="Quillet E."/>
            <person name="Guyomard R."/>
            <person name="Galiana D."/>
            <person name="Bobe J."/>
            <person name="Volff J.N."/>
            <person name="Genet C."/>
            <person name="Wincker P."/>
            <person name="Jaillon O."/>
            <person name="Roest Crollius H."/>
            <person name="Guiguen Y."/>
        </authorList>
    </citation>
    <scope>NUCLEOTIDE SEQUENCE [LARGE SCALE GENOMIC DNA]</scope>
</reference>
<evidence type="ECO:0000256" key="10">
    <source>
        <dbReference type="ARBA" id="ARBA00022737"/>
    </source>
</evidence>
<dbReference type="PROSITE" id="PS51771">
    <property type="entry name" value="CGT_MARTX_CPD"/>
    <property type="match status" value="1"/>
</dbReference>
<keyword evidence="16" id="KW-0843">Virulence</keyword>
<dbReference type="InterPro" id="IPR018511">
    <property type="entry name" value="Hemolysin-typ_Ca-bd_CS"/>
</dbReference>
<dbReference type="GO" id="GO:0008234">
    <property type="term" value="F:cysteine-type peptidase activity"/>
    <property type="evidence" value="ECO:0007669"/>
    <property type="project" value="UniProtKB-KW"/>
</dbReference>
<dbReference type="Pfam" id="PF11713">
    <property type="entry name" value="Peptidase_C80"/>
    <property type="match status" value="1"/>
</dbReference>
<evidence type="ECO:0000256" key="15">
    <source>
        <dbReference type="ARBA" id="ARBA00022870"/>
    </source>
</evidence>
<dbReference type="Proteomes" id="UP000193380">
    <property type="component" value="Unassembled WGS sequence"/>
</dbReference>
<dbReference type="PANTHER" id="PTHR38340">
    <property type="entry name" value="S-LAYER PROTEIN"/>
    <property type="match status" value="1"/>
</dbReference>
<keyword evidence="17" id="KW-0446">Lipid-binding</keyword>
<keyword evidence="11" id="KW-0378">Hydrolase</keyword>
<evidence type="ECO:0000256" key="8">
    <source>
        <dbReference type="ARBA" id="ARBA00022679"/>
    </source>
</evidence>
<evidence type="ECO:0000256" key="14">
    <source>
        <dbReference type="ARBA" id="ARBA00022842"/>
    </source>
</evidence>
<keyword evidence="18" id="KW-0472">Membrane</keyword>
<reference evidence="21" key="2">
    <citation type="submission" date="2014-03" db="EMBL/GenBank/DDBJ databases">
        <authorList>
            <person name="Genoscope - CEA"/>
        </authorList>
    </citation>
    <scope>NUCLEOTIDE SEQUENCE</scope>
</reference>
<keyword evidence="12" id="KW-0788">Thiol protease</keyword>
<dbReference type="GO" id="GO:0006508">
    <property type="term" value="P:proteolysis"/>
    <property type="evidence" value="ECO:0007669"/>
    <property type="project" value="UniProtKB-KW"/>
</dbReference>
<keyword evidence="5" id="KW-0964">Secreted</keyword>
<evidence type="ECO:0000256" key="13">
    <source>
        <dbReference type="ARBA" id="ARBA00022813"/>
    </source>
</evidence>
<comment type="subcellular location">
    <subcellularLocation>
        <location evidence="2">Host cell</location>
    </subcellularLocation>
    <subcellularLocation>
        <location evidence="3">Host membrane</location>
    </subcellularLocation>
    <subcellularLocation>
        <location evidence="4">Secreted</location>
    </subcellularLocation>
</comment>
<evidence type="ECO:0000256" key="1">
    <source>
        <dbReference type="ARBA" id="ARBA00001946"/>
    </source>
</evidence>
<dbReference type="Pfam" id="PF00353">
    <property type="entry name" value="HemolysinCabind"/>
    <property type="match status" value="5"/>
</dbReference>
<dbReference type="EMBL" id="FR904845">
    <property type="protein sequence ID" value="CDQ72623.1"/>
    <property type="molecule type" value="Genomic_DNA"/>
</dbReference>
<dbReference type="Gene3D" id="3.40.50.11050">
    <property type="match status" value="1"/>
</dbReference>
<dbReference type="InterPro" id="IPR050557">
    <property type="entry name" value="RTX_toxin/Mannuronan_C5-epim"/>
</dbReference>
<keyword evidence="15" id="KW-1043">Host membrane</keyword>
<keyword evidence="6" id="KW-0800">Toxin</keyword>
<keyword evidence="19" id="KW-0732">Signal</keyword>
<feature type="domain" description="Peptidase C80" evidence="20">
    <location>
        <begin position="277"/>
        <end position="454"/>
    </location>
</feature>
<evidence type="ECO:0000313" key="22">
    <source>
        <dbReference type="Proteomes" id="UP000193380"/>
    </source>
</evidence>
<dbReference type="InterPro" id="IPR020974">
    <property type="entry name" value="CPD_dom"/>
</dbReference>
<keyword evidence="13" id="KW-0068">Autocatalytic cleavage</keyword>